<dbReference type="RefSeq" id="WP_211862094.1">
    <property type="nucleotide sequence ID" value="NZ_JAAEDM010000024.1"/>
</dbReference>
<evidence type="ECO:0008006" key="3">
    <source>
        <dbReference type="Google" id="ProtNLM"/>
    </source>
</evidence>
<dbReference type="AlphaFoldDB" id="A0A9X9WX39"/>
<keyword evidence="2" id="KW-1185">Reference proteome</keyword>
<evidence type="ECO:0000313" key="2">
    <source>
        <dbReference type="Proteomes" id="UP001138751"/>
    </source>
</evidence>
<organism evidence="1 2">
    <name type="scientific">Neoroseomonas soli</name>
    <dbReference type="NCBI Taxonomy" id="1081025"/>
    <lineage>
        <taxon>Bacteria</taxon>
        <taxon>Pseudomonadati</taxon>
        <taxon>Pseudomonadota</taxon>
        <taxon>Alphaproteobacteria</taxon>
        <taxon>Acetobacterales</taxon>
        <taxon>Acetobacteraceae</taxon>
        <taxon>Neoroseomonas</taxon>
    </lineage>
</organism>
<gene>
    <name evidence="1" type="ORF">GXW76_11090</name>
</gene>
<dbReference type="Proteomes" id="UP001138751">
    <property type="component" value="Unassembled WGS sequence"/>
</dbReference>
<reference evidence="1" key="2">
    <citation type="journal article" date="2021" name="Syst. Appl. Microbiol.">
        <title>Roseomonas hellenica sp. nov., isolated from roots of wild-growing Alkanna tinctoria.</title>
        <authorList>
            <person name="Rat A."/>
            <person name="Naranjo H.D."/>
            <person name="Lebbe L."/>
            <person name="Cnockaert M."/>
            <person name="Krigas N."/>
            <person name="Grigoriadou K."/>
            <person name="Maloupa E."/>
            <person name="Willems A."/>
        </authorList>
    </citation>
    <scope>NUCLEOTIDE SEQUENCE</scope>
    <source>
        <strain evidence="1">LMG 31231</strain>
    </source>
</reference>
<evidence type="ECO:0000313" key="1">
    <source>
        <dbReference type="EMBL" id="MBR0671718.1"/>
    </source>
</evidence>
<dbReference type="EMBL" id="JAAEDM010000024">
    <property type="protein sequence ID" value="MBR0671718.1"/>
    <property type="molecule type" value="Genomic_DNA"/>
</dbReference>
<accession>A0A9X9WX39</accession>
<protein>
    <recommendedName>
        <fullName evidence="3">RepB-like DNA primase domain-containing protein</fullName>
    </recommendedName>
</protein>
<proteinExistence type="predicted"/>
<sequence>MFGPGEEAALRAWADGLGERDTYTLVGLPEEGVAGQPTKEQMRGAEVLWVDLDPRAGEEVTKERERMLALLTTARPTTLPPPSLIVDSGRGLWAFWRLAAPLHDAGLVERLKGMRSGAVEHLKSFLSRSVDRARMAAPVACACSRRTRRSSWRR</sequence>
<comment type="caution">
    <text evidence="1">The sequence shown here is derived from an EMBL/GenBank/DDBJ whole genome shotgun (WGS) entry which is preliminary data.</text>
</comment>
<reference evidence="1" key="1">
    <citation type="submission" date="2020-01" db="EMBL/GenBank/DDBJ databases">
        <authorList>
            <person name="Rat A."/>
        </authorList>
    </citation>
    <scope>NUCLEOTIDE SEQUENCE</scope>
    <source>
        <strain evidence="1">LMG 31231</strain>
    </source>
</reference>
<name>A0A9X9WX39_9PROT</name>